<protein>
    <submittedName>
        <fullName evidence="1">YcaQ family DNA glycosylase</fullName>
    </submittedName>
</protein>
<evidence type="ECO:0000313" key="1">
    <source>
        <dbReference type="EMBL" id="MBM9432534.1"/>
    </source>
</evidence>
<keyword evidence="2" id="KW-1185">Reference proteome</keyword>
<sequence length="405" mass="44079">MTGPRRLSRSQAAAVAIRAQRLDRVSPARTRADIGSAVRGMGVLQIDSVNILARAHYLPLYSRLGPYDTGLLDAAASQPPRLIVEQWGHEACYVPPTTHRLLAGFRRRWSSGRTIEEHPGAEALAERIMGFLEGTTATAREVSAWLDTRHLTPAEAELIGQSTEFEWSRTAVKVILENLFDADMVAGAGRTQHFHRIYGARERVLPAGLPPTPPREEAIRALTEISLEKVGIGTPATIADFFRLKLADVRPVLDDLVACGKACRVDVEGLPGAIMWAAIPVPRSVTGTTLLSPFDPLIFERKRALALFGLDYRIGIYTPAAKRTRGYYSLPLLHDGTIPARVDLALDRPSQTLKVMGAWFEPGAREAGAVLAAELERLARWQGASTITIVDDAPGDAVPALRAAL</sequence>
<dbReference type="EMBL" id="JAFFJS010000001">
    <property type="protein sequence ID" value="MBM9432534.1"/>
    <property type="molecule type" value="Genomic_DNA"/>
</dbReference>
<dbReference type="Proteomes" id="UP000705983">
    <property type="component" value="Unassembled WGS sequence"/>
</dbReference>
<dbReference type="Pfam" id="PF06224">
    <property type="entry name" value="AlkZ-like"/>
    <property type="match status" value="1"/>
</dbReference>
<accession>A0ABS2TD04</accession>
<proteinExistence type="predicted"/>
<gene>
    <name evidence="1" type="ORF">JVW63_02295</name>
</gene>
<dbReference type="PANTHER" id="PTHR30528">
    <property type="entry name" value="CYTOPLASMIC PROTEIN"/>
    <property type="match status" value="1"/>
</dbReference>
<organism evidence="1 2">
    <name type="scientific">Flaviflexus equikiangi</name>
    <dbReference type="NCBI Taxonomy" id="2758573"/>
    <lineage>
        <taxon>Bacteria</taxon>
        <taxon>Bacillati</taxon>
        <taxon>Actinomycetota</taxon>
        <taxon>Actinomycetes</taxon>
        <taxon>Actinomycetales</taxon>
        <taxon>Actinomycetaceae</taxon>
        <taxon>Flaviflexus</taxon>
    </lineage>
</organism>
<comment type="caution">
    <text evidence="1">The sequence shown here is derived from an EMBL/GenBank/DDBJ whole genome shotgun (WGS) entry which is preliminary data.</text>
</comment>
<dbReference type="InterPro" id="IPR009351">
    <property type="entry name" value="AlkZ-like"/>
</dbReference>
<name>A0ABS2TD04_9ACTO</name>
<dbReference type="RefSeq" id="WP_182172733.1">
    <property type="nucleotide sequence ID" value="NZ_CP059676.1"/>
</dbReference>
<evidence type="ECO:0000313" key="2">
    <source>
        <dbReference type="Proteomes" id="UP000705983"/>
    </source>
</evidence>
<reference evidence="2" key="1">
    <citation type="submission" date="2021-02" db="EMBL/GenBank/DDBJ databases">
        <title>Leucobacter sp. CX169.</title>
        <authorList>
            <person name="Cheng Y."/>
        </authorList>
    </citation>
    <scope>NUCLEOTIDE SEQUENCE [LARGE SCALE GENOMIC DNA]</scope>
    <source>
        <strain evidence="2">JY899</strain>
    </source>
</reference>
<dbReference type="PANTHER" id="PTHR30528:SF0">
    <property type="entry name" value="CYTOPLASMIC PROTEIN"/>
    <property type="match status" value="1"/>
</dbReference>